<keyword evidence="2" id="KW-0812">Transmembrane</keyword>
<dbReference type="GO" id="GO:0012505">
    <property type="term" value="C:endomembrane system"/>
    <property type="evidence" value="ECO:0007669"/>
    <property type="project" value="UniProtKB-SubCell"/>
</dbReference>
<gene>
    <name evidence="6" type="ORF">Pan44_12000</name>
</gene>
<evidence type="ECO:0000256" key="1">
    <source>
        <dbReference type="ARBA" id="ARBA00004127"/>
    </source>
</evidence>
<dbReference type="RefSeq" id="WP_145028183.1">
    <property type="nucleotide sequence ID" value="NZ_CP036271.1"/>
</dbReference>
<sequence length="115" mass="12382">MNAEMPMFRSFVISILRRFMNRQQGATASPHLAGGKSLRNPQLNALLGLLAMVYVISPVDVVPDFVPILGWLDDGLILWFGLSQAWQAMRGGKAPVAAATTVNGTVIETTATRVG</sequence>
<evidence type="ECO:0000313" key="6">
    <source>
        <dbReference type="EMBL" id="QDT53184.1"/>
    </source>
</evidence>
<dbReference type="EMBL" id="CP036271">
    <property type="protein sequence ID" value="QDT53184.1"/>
    <property type="molecule type" value="Genomic_DNA"/>
</dbReference>
<dbReference type="Proteomes" id="UP000315700">
    <property type="component" value="Chromosome"/>
</dbReference>
<proteinExistence type="predicted"/>
<dbReference type="InterPro" id="IPR010652">
    <property type="entry name" value="DUF1232"/>
</dbReference>
<comment type="subcellular location">
    <subcellularLocation>
        <location evidence="1">Endomembrane system</location>
        <topology evidence="1">Multi-pass membrane protein</topology>
    </subcellularLocation>
</comment>
<evidence type="ECO:0000313" key="7">
    <source>
        <dbReference type="Proteomes" id="UP000315700"/>
    </source>
</evidence>
<evidence type="ECO:0000256" key="4">
    <source>
        <dbReference type="ARBA" id="ARBA00023136"/>
    </source>
</evidence>
<feature type="domain" description="DUF1232" evidence="5">
    <location>
        <begin position="48"/>
        <end position="78"/>
    </location>
</feature>
<dbReference type="OrthoDB" id="292808at2"/>
<accession>A0A517SAM7</accession>
<dbReference type="Pfam" id="PF06803">
    <property type="entry name" value="DUF1232"/>
    <property type="match status" value="1"/>
</dbReference>
<protein>
    <recommendedName>
        <fullName evidence="5">DUF1232 domain-containing protein</fullName>
    </recommendedName>
</protein>
<keyword evidence="3" id="KW-1133">Transmembrane helix</keyword>
<evidence type="ECO:0000256" key="3">
    <source>
        <dbReference type="ARBA" id="ARBA00022989"/>
    </source>
</evidence>
<keyword evidence="4" id="KW-0472">Membrane</keyword>
<reference evidence="6 7" key="1">
    <citation type="submission" date="2019-02" db="EMBL/GenBank/DDBJ databases">
        <title>Deep-cultivation of Planctomycetes and their phenomic and genomic characterization uncovers novel biology.</title>
        <authorList>
            <person name="Wiegand S."/>
            <person name="Jogler M."/>
            <person name="Boedeker C."/>
            <person name="Pinto D."/>
            <person name="Vollmers J."/>
            <person name="Rivas-Marin E."/>
            <person name="Kohn T."/>
            <person name="Peeters S.H."/>
            <person name="Heuer A."/>
            <person name="Rast P."/>
            <person name="Oberbeckmann S."/>
            <person name="Bunk B."/>
            <person name="Jeske O."/>
            <person name="Meyerdierks A."/>
            <person name="Storesund J.E."/>
            <person name="Kallscheuer N."/>
            <person name="Luecker S."/>
            <person name="Lage O.M."/>
            <person name="Pohl T."/>
            <person name="Merkel B.J."/>
            <person name="Hornburger P."/>
            <person name="Mueller R.-W."/>
            <person name="Bruemmer F."/>
            <person name="Labrenz M."/>
            <person name="Spormann A.M."/>
            <person name="Op den Camp H."/>
            <person name="Overmann J."/>
            <person name="Amann R."/>
            <person name="Jetten M.S.M."/>
            <person name="Mascher T."/>
            <person name="Medema M.H."/>
            <person name="Devos D.P."/>
            <person name="Kaster A.-K."/>
            <person name="Ovreas L."/>
            <person name="Rohde M."/>
            <person name="Galperin M.Y."/>
            <person name="Jogler C."/>
        </authorList>
    </citation>
    <scope>NUCLEOTIDE SEQUENCE [LARGE SCALE GENOMIC DNA]</scope>
    <source>
        <strain evidence="6 7">Pan44</strain>
    </source>
</reference>
<dbReference type="AlphaFoldDB" id="A0A517SAM7"/>
<dbReference type="KEGG" id="ccos:Pan44_12000"/>
<dbReference type="InParanoid" id="A0A517SAM7"/>
<name>A0A517SAM7_9PLAN</name>
<evidence type="ECO:0000256" key="2">
    <source>
        <dbReference type="ARBA" id="ARBA00022692"/>
    </source>
</evidence>
<keyword evidence="7" id="KW-1185">Reference proteome</keyword>
<organism evidence="6 7">
    <name type="scientific">Caulifigura coniformis</name>
    <dbReference type="NCBI Taxonomy" id="2527983"/>
    <lineage>
        <taxon>Bacteria</taxon>
        <taxon>Pseudomonadati</taxon>
        <taxon>Planctomycetota</taxon>
        <taxon>Planctomycetia</taxon>
        <taxon>Planctomycetales</taxon>
        <taxon>Planctomycetaceae</taxon>
        <taxon>Caulifigura</taxon>
    </lineage>
</organism>
<evidence type="ECO:0000259" key="5">
    <source>
        <dbReference type="Pfam" id="PF06803"/>
    </source>
</evidence>